<gene>
    <name evidence="3" type="ORF">FB460_1805</name>
</gene>
<dbReference type="Gene3D" id="3.40.50.720">
    <property type="entry name" value="NAD(P)-binding Rossmann-like Domain"/>
    <property type="match status" value="1"/>
</dbReference>
<proteinExistence type="predicted"/>
<dbReference type="Gene3D" id="3.30.360.10">
    <property type="entry name" value="Dihydrodipicolinate Reductase, domain 2"/>
    <property type="match status" value="1"/>
</dbReference>
<reference evidence="3 4" key="1">
    <citation type="submission" date="2019-06" db="EMBL/GenBank/DDBJ databases">
        <title>Sequencing the genomes of 1000 actinobacteria strains.</title>
        <authorList>
            <person name="Klenk H.-P."/>
        </authorList>
    </citation>
    <scope>NUCLEOTIDE SEQUENCE [LARGE SCALE GENOMIC DNA]</scope>
    <source>
        <strain evidence="3 4">DSM 8251</strain>
    </source>
</reference>
<dbReference type="PANTHER" id="PTHR43054:SF1">
    <property type="entry name" value="SCYLLO-INOSITOL 2-DEHYDROGENASE (NADP(+)) IOLU"/>
    <property type="match status" value="1"/>
</dbReference>
<dbReference type="PANTHER" id="PTHR43054">
    <property type="match status" value="1"/>
</dbReference>
<dbReference type="InterPro" id="IPR055170">
    <property type="entry name" value="GFO_IDH_MocA-like_dom"/>
</dbReference>
<comment type="caution">
    <text evidence="3">The sequence shown here is derived from an EMBL/GenBank/DDBJ whole genome shotgun (WGS) entry which is preliminary data.</text>
</comment>
<organism evidence="3 4">
    <name type="scientific">Propioniferax innocua</name>
    <dbReference type="NCBI Taxonomy" id="1753"/>
    <lineage>
        <taxon>Bacteria</taxon>
        <taxon>Bacillati</taxon>
        <taxon>Actinomycetota</taxon>
        <taxon>Actinomycetes</taxon>
        <taxon>Propionibacteriales</taxon>
        <taxon>Propionibacteriaceae</taxon>
        <taxon>Propioniferax</taxon>
    </lineage>
</organism>
<protein>
    <submittedName>
        <fullName evidence="3">Putative dehydrogenase</fullName>
    </submittedName>
</protein>
<dbReference type="SUPFAM" id="SSF51735">
    <property type="entry name" value="NAD(P)-binding Rossmann-fold domains"/>
    <property type="match status" value="1"/>
</dbReference>
<evidence type="ECO:0000259" key="2">
    <source>
        <dbReference type="Pfam" id="PF22725"/>
    </source>
</evidence>
<name>A0A542ZCC8_9ACTN</name>
<dbReference type="Proteomes" id="UP000316196">
    <property type="component" value="Unassembled WGS sequence"/>
</dbReference>
<feature type="domain" description="GFO/IDH/MocA-like oxidoreductase" evidence="2">
    <location>
        <begin position="145"/>
        <end position="252"/>
    </location>
</feature>
<keyword evidence="4" id="KW-1185">Reference proteome</keyword>
<dbReference type="InterPro" id="IPR036291">
    <property type="entry name" value="NAD(P)-bd_dom_sf"/>
</dbReference>
<evidence type="ECO:0000259" key="1">
    <source>
        <dbReference type="Pfam" id="PF01408"/>
    </source>
</evidence>
<dbReference type="Pfam" id="PF01408">
    <property type="entry name" value="GFO_IDH_MocA"/>
    <property type="match status" value="1"/>
</dbReference>
<dbReference type="OrthoDB" id="179913at2"/>
<sequence>MCCDGSVRIGIIGTNFISDWLVAASAKVSQVEITAVQSRTRERGEEFAARHGIGVVHTDLDTMLADSGLDAVYVASPNAVHAEQCLAALSAGKDVLCEKTLGVDAAECATILDAAVQHGRVVLEEVRPLFDPAWQVISENLSLVGEVRRVSFEKGQYSSRYDKFRAGTIENAFRPELGNSALADIGVYSLQPAIDLFGAPKSATATSIRLHNGFDAAGTLLLSYDDFLVECGYSKISTSARPSVIEGERGSILIDSVAEPARVEFLGRDGEHRLLLDGPPRKAQDNLHHALEVFAELCAERRVEHRWREVTIRSRELMDLTPLLPST</sequence>
<dbReference type="GO" id="GO:0000166">
    <property type="term" value="F:nucleotide binding"/>
    <property type="evidence" value="ECO:0007669"/>
    <property type="project" value="InterPro"/>
</dbReference>
<accession>A0A542ZCC8</accession>
<dbReference type="SUPFAM" id="SSF55347">
    <property type="entry name" value="Glyceraldehyde-3-phosphate dehydrogenase-like, C-terminal domain"/>
    <property type="match status" value="1"/>
</dbReference>
<dbReference type="EMBL" id="VFOR01000002">
    <property type="protein sequence ID" value="TQL57957.1"/>
    <property type="molecule type" value="Genomic_DNA"/>
</dbReference>
<dbReference type="InterPro" id="IPR000683">
    <property type="entry name" value="Gfo/Idh/MocA-like_OxRdtase_N"/>
</dbReference>
<feature type="domain" description="Gfo/Idh/MocA-like oxidoreductase N-terminal" evidence="1">
    <location>
        <begin position="7"/>
        <end position="123"/>
    </location>
</feature>
<evidence type="ECO:0000313" key="3">
    <source>
        <dbReference type="EMBL" id="TQL57957.1"/>
    </source>
</evidence>
<dbReference type="AlphaFoldDB" id="A0A542ZCC8"/>
<dbReference type="Pfam" id="PF22725">
    <property type="entry name" value="GFO_IDH_MocA_C3"/>
    <property type="match status" value="1"/>
</dbReference>
<evidence type="ECO:0000313" key="4">
    <source>
        <dbReference type="Proteomes" id="UP000316196"/>
    </source>
</evidence>